<comment type="caution">
    <text evidence="1">The sequence shown here is derived from an EMBL/GenBank/DDBJ whole genome shotgun (WGS) entry which is preliminary data.</text>
</comment>
<keyword evidence="1" id="KW-0378">Hydrolase</keyword>
<dbReference type="AlphaFoldDB" id="A0A5C4XEJ4"/>
<name>A0A5C4XEJ4_9HYPH</name>
<dbReference type="Pfam" id="PF06821">
    <property type="entry name" value="Ser_hydrolase"/>
    <property type="match status" value="1"/>
</dbReference>
<sequence>MPRGKLIYLSNRFWMRFRRRNVTGCLSSHCVRKAVRSVMIQTLIIPGLNGSSDEHWQRHWTRENVQSSVVEQENWTCPVLAHWQAKLDEALSNTDGAFLVAHSLGCLLAASYANRHQAGLIRGALLVAPCSLETTLKMHPCMIDFGIEPLERLPFPSLVVGSLNDPYMSVPQLERHVKAWGSELSTIGFAGHINVASGFGHWAQGYDFFEHLVRRSMFSQRWTSTAVSHGAMIRSSSF</sequence>
<gene>
    <name evidence="1" type="ORF">FHP24_21750</name>
</gene>
<dbReference type="Gene3D" id="3.40.50.1820">
    <property type="entry name" value="alpha/beta hydrolase"/>
    <property type="match status" value="1"/>
</dbReference>
<dbReference type="SUPFAM" id="SSF53474">
    <property type="entry name" value="alpha/beta-Hydrolases"/>
    <property type="match status" value="1"/>
</dbReference>
<protein>
    <submittedName>
        <fullName evidence="1">Serine hydrolase family protein</fullName>
    </submittedName>
</protein>
<dbReference type="EMBL" id="VDMN01000005">
    <property type="protein sequence ID" value="TNM61876.1"/>
    <property type="molecule type" value="Genomic_DNA"/>
</dbReference>
<keyword evidence="2" id="KW-1185">Reference proteome</keyword>
<dbReference type="Proteomes" id="UP000311605">
    <property type="component" value="Unassembled WGS sequence"/>
</dbReference>
<dbReference type="InterPro" id="IPR029058">
    <property type="entry name" value="AB_hydrolase_fold"/>
</dbReference>
<dbReference type="OrthoDB" id="9804993at2"/>
<reference evidence="1 2" key="1">
    <citation type="submission" date="2019-06" db="EMBL/GenBank/DDBJ databases">
        <title>The draft genome of Rhizobium smilacinae PTYR-5.</title>
        <authorList>
            <person name="Liu L."/>
            <person name="Li L."/>
            <person name="Zhang X."/>
        </authorList>
    </citation>
    <scope>NUCLEOTIDE SEQUENCE [LARGE SCALE GENOMIC DNA]</scope>
    <source>
        <strain evidence="1 2">PTYR-5</strain>
    </source>
</reference>
<dbReference type="InterPro" id="IPR010662">
    <property type="entry name" value="RBBP9/YdeN"/>
</dbReference>
<organism evidence="1 2">
    <name type="scientific">Aliirhizobium smilacinae</name>
    <dbReference type="NCBI Taxonomy" id="1395944"/>
    <lineage>
        <taxon>Bacteria</taxon>
        <taxon>Pseudomonadati</taxon>
        <taxon>Pseudomonadota</taxon>
        <taxon>Alphaproteobacteria</taxon>
        <taxon>Hyphomicrobiales</taxon>
        <taxon>Rhizobiaceae</taxon>
        <taxon>Aliirhizobium</taxon>
    </lineage>
</organism>
<dbReference type="GO" id="GO:0016787">
    <property type="term" value="F:hydrolase activity"/>
    <property type="evidence" value="ECO:0007669"/>
    <property type="project" value="UniProtKB-KW"/>
</dbReference>
<evidence type="ECO:0000313" key="2">
    <source>
        <dbReference type="Proteomes" id="UP000311605"/>
    </source>
</evidence>
<evidence type="ECO:0000313" key="1">
    <source>
        <dbReference type="EMBL" id="TNM61876.1"/>
    </source>
</evidence>
<accession>A0A5C4XEJ4</accession>
<proteinExistence type="predicted"/>